<reference evidence="1" key="2">
    <citation type="submission" date="2020-11" db="EMBL/GenBank/DDBJ databases">
        <authorList>
            <person name="McCartney M.A."/>
            <person name="Auch B."/>
            <person name="Kono T."/>
            <person name="Mallez S."/>
            <person name="Becker A."/>
            <person name="Gohl D.M."/>
            <person name="Silverstein K.A.T."/>
            <person name="Koren S."/>
            <person name="Bechman K.B."/>
            <person name="Herman A."/>
            <person name="Abrahante J.E."/>
            <person name="Garbe J."/>
        </authorList>
    </citation>
    <scope>NUCLEOTIDE SEQUENCE</scope>
    <source>
        <strain evidence="1">Duluth1</strain>
        <tissue evidence="1">Whole animal</tissue>
    </source>
</reference>
<protein>
    <submittedName>
        <fullName evidence="1">Uncharacterized protein</fullName>
    </submittedName>
</protein>
<accession>A0A9D4MBZ0</accession>
<name>A0A9D4MBZ0_DREPO</name>
<evidence type="ECO:0000313" key="1">
    <source>
        <dbReference type="EMBL" id="KAH3872889.1"/>
    </source>
</evidence>
<reference evidence="1" key="1">
    <citation type="journal article" date="2019" name="bioRxiv">
        <title>The Genome of the Zebra Mussel, Dreissena polymorpha: A Resource for Invasive Species Research.</title>
        <authorList>
            <person name="McCartney M.A."/>
            <person name="Auch B."/>
            <person name="Kono T."/>
            <person name="Mallez S."/>
            <person name="Zhang Y."/>
            <person name="Obille A."/>
            <person name="Becker A."/>
            <person name="Abrahante J.E."/>
            <person name="Garbe J."/>
            <person name="Badalamenti J.P."/>
            <person name="Herman A."/>
            <person name="Mangelson H."/>
            <person name="Liachko I."/>
            <person name="Sullivan S."/>
            <person name="Sone E.D."/>
            <person name="Koren S."/>
            <person name="Silverstein K.A.T."/>
            <person name="Beckman K.B."/>
            <person name="Gohl D.M."/>
        </authorList>
    </citation>
    <scope>NUCLEOTIDE SEQUENCE</scope>
    <source>
        <strain evidence="1">Duluth1</strain>
        <tissue evidence="1">Whole animal</tissue>
    </source>
</reference>
<dbReference type="EMBL" id="JAIWYP010000002">
    <property type="protein sequence ID" value="KAH3872889.1"/>
    <property type="molecule type" value="Genomic_DNA"/>
</dbReference>
<organism evidence="1 2">
    <name type="scientific">Dreissena polymorpha</name>
    <name type="common">Zebra mussel</name>
    <name type="synonym">Mytilus polymorpha</name>
    <dbReference type="NCBI Taxonomy" id="45954"/>
    <lineage>
        <taxon>Eukaryota</taxon>
        <taxon>Metazoa</taxon>
        <taxon>Spiralia</taxon>
        <taxon>Lophotrochozoa</taxon>
        <taxon>Mollusca</taxon>
        <taxon>Bivalvia</taxon>
        <taxon>Autobranchia</taxon>
        <taxon>Heteroconchia</taxon>
        <taxon>Euheterodonta</taxon>
        <taxon>Imparidentia</taxon>
        <taxon>Neoheterodontei</taxon>
        <taxon>Myida</taxon>
        <taxon>Dreissenoidea</taxon>
        <taxon>Dreissenidae</taxon>
        <taxon>Dreissena</taxon>
    </lineage>
</organism>
<dbReference type="Proteomes" id="UP000828390">
    <property type="component" value="Unassembled WGS sequence"/>
</dbReference>
<comment type="caution">
    <text evidence="1">The sequence shown here is derived from an EMBL/GenBank/DDBJ whole genome shotgun (WGS) entry which is preliminary data.</text>
</comment>
<sequence length="70" mass="7848">MGLMPYASKALQRPVDPLSLVSSYPVRYSLARCRGFYSGQGCPLQDFTDALVWSHTGCISHKIHFCLTRL</sequence>
<evidence type="ECO:0000313" key="2">
    <source>
        <dbReference type="Proteomes" id="UP000828390"/>
    </source>
</evidence>
<gene>
    <name evidence="1" type="ORF">DPMN_036112</name>
</gene>
<proteinExistence type="predicted"/>
<keyword evidence="2" id="KW-1185">Reference proteome</keyword>
<dbReference type="AlphaFoldDB" id="A0A9D4MBZ0"/>